<dbReference type="InterPro" id="IPR021841">
    <property type="entry name" value="VAC14_Fig4p-bd"/>
</dbReference>
<dbReference type="OrthoDB" id="5574975at2759"/>
<evidence type="ECO:0000256" key="4">
    <source>
        <dbReference type="ARBA" id="ARBA00022737"/>
    </source>
</evidence>
<evidence type="ECO:0000256" key="3">
    <source>
        <dbReference type="ARBA" id="ARBA00013840"/>
    </source>
</evidence>
<dbReference type="GO" id="GO:0010008">
    <property type="term" value="C:endosome membrane"/>
    <property type="evidence" value="ECO:0007669"/>
    <property type="project" value="TreeGrafter"/>
</dbReference>
<evidence type="ECO:0000256" key="1">
    <source>
        <dbReference type="ARBA" id="ARBA00004308"/>
    </source>
</evidence>
<dbReference type="Proteomes" id="UP000276133">
    <property type="component" value="Unassembled WGS sequence"/>
</dbReference>
<evidence type="ECO:0000313" key="11">
    <source>
        <dbReference type="Proteomes" id="UP000276133"/>
    </source>
</evidence>
<comment type="function">
    <text evidence="6">Scaffold protein component of the PI(3,5)P2 regulatory complex which regulates both the synthesis and turnover of phosphatidylinositol 3,5-bisphosphate (PtdIns(3,5)P2). Pentamerizes into a star-shaped structure and nucleates the assembly of the complex. The pentamer binds a single copy each of PIKFYVE and FIG4 and coordinates both PIKfyve kinase activity and FIG4 phosphatase activity, being required to maintain normal levels of phosphatidylinositol 3-phosphate (PtdIns(3)P) and phosphatidylinositol 5-phosphate (PtdIns(5)P). Plays a role in the biogenesis of endosome carrier vesicles (ECV) / multivesicular bodies (MVB) transport intermediates from early endosomes.</text>
</comment>
<comment type="similarity">
    <text evidence="2">Belongs to the VAC14 family.</text>
</comment>
<dbReference type="GO" id="GO:0070772">
    <property type="term" value="C:PAS complex"/>
    <property type="evidence" value="ECO:0007669"/>
    <property type="project" value="InterPro"/>
</dbReference>
<dbReference type="InterPro" id="IPR016024">
    <property type="entry name" value="ARM-type_fold"/>
</dbReference>
<evidence type="ECO:0000256" key="5">
    <source>
        <dbReference type="ARBA" id="ARBA00023136"/>
    </source>
</evidence>
<reference evidence="10 11" key="1">
    <citation type="journal article" date="2018" name="Sci. Rep.">
        <title>Genomic signatures of local adaptation to the degree of environmental predictability in rotifers.</title>
        <authorList>
            <person name="Franch-Gras L."/>
            <person name="Hahn C."/>
            <person name="Garcia-Roger E.M."/>
            <person name="Carmona M.J."/>
            <person name="Serra M."/>
            <person name="Gomez A."/>
        </authorList>
    </citation>
    <scope>NUCLEOTIDE SEQUENCE [LARGE SCALE GENOMIC DNA]</scope>
    <source>
        <strain evidence="10">HYR1</strain>
    </source>
</reference>
<evidence type="ECO:0000256" key="7">
    <source>
        <dbReference type="ARBA" id="ARBA00047092"/>
    </source>
</evidence>
<dbReference type="AlphaFoldDB" id="A0A3M7T9V5"/>
<evidence type="ECO:0000313" key="10">
    <source>
        <dbReference type="EMBL" id="RNA44779.1"/>
    </source>
</evidence>
<dbReference type="Pfam" id="PF11916">
    <property type="entry name" value="Vac14_Fig4_bd"/>
    <property type="match status" value="1"/>
</dbReference>
<comment type="subunit">
    <text evidence="7">Forms pentamers. Component of the PI(3,5)P2 regulatory complex/PAS complex, at least composed of PIKFYVE, FIG4 and VAC14. VAC14 nucleates the assembly of the complex and serves as a scaffold by pentamerizing into a star-shaped structure, which can bind a single copy each of PIKFYVE and FIG4 and coordinates their activities. Interacts with NOS1.</text>
</comment>
<gene>
    <name evidence="10" type="ORF">BpHYR1_005857</name>
</gene>
<evidence type="ECO:0000256" key="2">
    <source>
        <dbReference type="ARBA" id="ARBA00010225"/>
    </source>
</evidence>
<dbReference type="PANTHER" id="PTHR16023:SF0">
    <property type="entry name" value="PROTEIN VAC14 HOMOLOG"/>
    <property type="match status" value="1"/>
</dbReference>
<dbReference type="PROSITE" id="PS50077">
    <property type="entry name" value="HEAT_REPEAT"/>
    <property type="match status" value="1"/>
</dbReference>
<dbReference type="InterPro" id="IPR021133">
    <property type="entry name" value="HEAT_type_2"/>
</dbReference>
<name>A0A3M7T9V5_BRAPC</name>
<feature type="domain" description="Vacuolar protein 14 C-terminal Fig4-binding" evidence="9">
    <location>
        <begin position="429"/>
        <end position="604"/>
    </location>
</feature>
<dbReference type="STRING" id="10195.A0A3M7T9V5"/>
<dbReference type="PANTHER" id="PTHR16023">
    <property type="entry name" value="TAX1 BINDING PROTEIN-RELATED"/>
    <property type="match status" value="1"/>
</dbReference>
<keyword evidence="5" id="KW-0472">Membrane</keyword>
<organism evidence="10 11">
    <name type="scientific">Brachionus plicatilis</name>
    <name type="common">Marine rotifer</name>
    <name type="synonym">Brachionus muelleri</name>
    <dbReference type="NCBI Taxonomy" id="10195"/>
    <lineage>
        <taxon>Eukaryota</taxon>
        <taxon>Metazoa</taxon>
        <taxon>Spiralia</taxon>
        <taxon>Gnathifera</taxon>
        <taxon>Rotifera</taxon>
        <taxon>Eurotatoria</taxon>
        <taxon>Monogononta</taxon>
        <taxon>Pseudotrocha</taxon>
        <taxon>Ploima</taxon>
        <taxon>Brachionidae</taxon>
        <taxon>Brachionus</taxon>
    </lineage>
</organism>
<evidence type="ECO:0000256" key="8">
    <source>
        <dbReference type="PROSITE-ProRule" id="PRU00103"/>
    </source>
</evidence>
<comment type="subcellular location">
    <subcellularLocation>
        <location evidence="1">Endomembrane system</location>
    </subcellularLocation>
</comment>
<keyword evidence="4" id="KW-0677">Repeat</keyword>
<evidence type="ECO:0000256" key="6">
    <source>
        <dbReference type="ARBA" id="ARBA00045654"/>
    </source>
</evidence>
<accession>A0A3M7T9V5</accession>
<comment type="caution">
    <text evidence="10">The sequence shown here is derived from an EMBL/GenBank/DDBJ whole genome shotgun (WGS) entry which is preliminary data.</text>
</comment>
<dbReference type="InterPro" id="IPR026825">
    <property type="entry name" value="Vac14"/>
</dbReference>
<dbReference type="Pfam" id="PF12755">
    <property type="entry name" value="Vac14_Fab1_bd"/>
    <property type="match status" value="1"/>
</dbReference>
<sequence>MSVTISNVPDPLPPAVTKLLIDKLYEKRKTAALDVEKIIKDNLSSGNHPEIEKIVKYLSNNYVLSQNQNNKKGGLIGLAACAIALGKEAVKYRSDLVPSVLACFSDPDSRVRYYACESLYNIVKVLRGNVLIYFNEIFDGLCKLCCDTDLNVRNGAELLDRLLKDTVTENSSNERFDIIVFMQLLRERIYAKNSFVRQFLVSWLKVLDTEPNINIVFHISDLLDGLFQILDDSNSEIKRMCESLLGDFLKEISNPQMKSKYELMVNIILIHCGNTNELSRIINSKLWALIENLSQEKKEETKTLINKIAVDKLIETLSRFTITPSETNTVTTTIESLRWFLHLVNKQPELILSQINSFFAILIAFLSDSSKEAVELDLKILAVISSNTFLIDTNNQNENLKANFAKYNNYFLMFMTELLDLFRKDQNLRFEKGSSMIRNLCILLNPEDIFRMFSEILSKEKDSEFAISMVDILNSILLTSCECYDLRNSLKDFNTKESFSLFVCLYKTWCHNPIAAIALCLLSQNYEHAFNLVNLLGDIEITLNLLITIDKLVQLIESSIFTYLRLHLLQVEQNQYLVRALYGLLMVLPQSDAFFSLKHRLDCVPNYYNKISNSTEIKLPSSSDRSKIDFKELLEHFVKVQERHKFFKKQNKILSK</sequence>
<proteinExistence type="inferred from homology"/>
<protein>
    <recommendedName>
        <fullName evidence="3">Protein VAC14 homolog</fullName>
    </recommendedName>
</protein>
<dbReference type="GO" id="GO:0006661">
    <property type="term" value="P:phosphatidylinositol biosynthetic process"/>
    <property type="evidence" value="ECO:0007669"/>
    <property type="project" value="InterPro"/>
</dbReference>
<feature type="repeat" description="HEAT" evidence="8">
    <location>
        <begin position="96"/>
        <end position="131"/>
    </location>
</feature>
<dbReference type="InterPro" id="IPR011989">
    <property type="entry name" value="ARM-like"/>
</dbReference>
<evidence type="ECO:0000259" key="9">
    <source>
        <dbReference type="Pfam" id="PF11916"/>
    </source>
</evidence>
<keyword evidence="11" id="KW-1185">Reference proteome</keyword>
<dbReference type="EMBL" id="REGN01000059">
    <property type="protein sequence ID" value="RNA44779.1"/>
    <property type="molecule type" value="Genomic_DNA"/>
</dbReference>
<dbReference type="Gene3D" id="1.25.10.10">
    <property type="entry name" value="Leucine-rich Repeat Variant"/>
    <property type="match status" value="1"/>
</dbReference>
<dbReference type="SUPFAM" id="SSF48371">
    <property type="entry name" value="ARM repeat"/>
    <property type="match status" value="1"/>
</dbReference>